<sequence length="280" mass="30192">MSALIDDVELASGKGKDDENFPVASILIRRDLRRHVHAYYRFARNADDIADHPRLTAADKIARLDVMEAVLTGAAPTGSASAAGLRASLAETGVDPVHARELLVAFRQDAVRHRYADWADLMDYCRYSAAPVGRYVLALHGESTASWPASDALCASLQVLNHIQDCKRDLAELDRSYLPGDWLAAEGLTAEAVDAPAASQGLRRVFDLMLDATAALNRTAAGLPGQVRSRGLRIETAIIAGLAQRLHRHLSRQDPVAGRVKLRPADAIGAIAVSLPRILA</sequence>
<dbReference type="GO" id="GO:0004311">
    <property type="term" value="F:geranylgeranyl diphosphate synthase activity"/>
    <property type="evidence" value="ECO:0007669"/>
    <property type="project" value="InterPro"/>
</dbReference>
<dbReference type="AlphaFoldDB" id="A0AAW9DRU2"/>
<keyword evidence="1" id="KW-0808">Transferase</keyword>
<proteinExistence type="predicted"/>
<dbReference type="InterPro" id="IPR017827">
    <property type="entry name" value="HSQ_synthase_HpnC"/>
</dbReference>
<dbReference type="Proteomes" id="UP001279553">
    <property type="component" value="Unassembled WGS sequence"/>
</dbReference>
<name>A0AAW9DRU2_ACIAO</name>
<dbReference type="InterPro" id="IPR008949">
    <property type="entry name" value="Isoprenoid_synthase_dom_sf"/>
</dbReference>
<evidence type="ECO:0000313" key="2">
    <source>
        <dbReference type="Proteomes" id="UP001279553"/>
    </source>
</evidence>
<comment type="caution">
    <text evidence="1">The sequence shown here is derived from an EMBL/GenBank/DDBJ whole genome shotgun (WGS) entry which is preliminary data.</text>
</comment>
<dbReference type="EMBL" id="JAWXYB010000018">
    <property type="protein sequence ID" value="MDX5931068.1"/>
    <property type="molecule type" value="Genomic_DNA"/>
</dbReference>
<gene>
    <name evidence="1" type="primary">hpnC</name>
    <name evidence="1" type="ORF">SIL87_09865</name>
</gene>
<dbReference type="Gene3D" id="1.10.600.10">
    <property type="entry name" value="Farnesyl Diphosphate Synthase"/>
    <property type="match status" value="1"/>
</dbReference>
<evidence type="ECO:0000313" key="1">
    <source>
        <dbReference type="EMBL" id="MDX5931068.1"/>
    </source>
</evidence>
<accession>A0AAW9DRU2</accession>
<protein>
    <submittedName>
        <fullName evidence="1">Squalene synthase HpnC</fullName>
        <ecNumber evidence="1">2.5.1.21</ecNumber>
    </submittedName>
</protein>
<organism evidence="1 2">
    <name type="scientific">Acidiphilium acidophilum</name>
    <name type="common">Thiobacillus acidophilus</name>
    <dbReference type="NCBI Taxonomy" id="76588"/>
    <lineage>
        <taxon>Bacteria</taxon>
        <taxon>Pseudomonadati</taxon>
        <taxon>Pseudomonadota</taxon>
        <taxon>Alphaproteobacteria</taxon>
        <taxon>Acetobacterales</taxon>
        <taxon>Acidocellaceae</taxon>
        <taxon>Acidiphilium</taxon>
    </lineage>
</organism>
<dbReference type="InterPro" id="IPR002060">
    <property type="entry name" value="Squ/phyt_synthse"/>
</dbReference>
<dbReference type="NCBIfam" id="TIGR03464">
    <property type="entry name" value="HpnC"/>
    <property type="match status" value="1"/>
</dbReference>
<dbReference type="PANTHER" id="PTHR31480">
    <property type="entry name" value="BIFUNCTIONAL LYCOPENE CYCLASE/PHYTOENE SYNTHASE"/>
    <property type="match status" value="1"/>
</dbReference>
<dbReference type="SUPFAM" id="SSF48576">
    <property type="entry name" value="Terpenoid synthases"/>
    <property type="match status" value="1"/>
</dbReference>
<dbReference type="Pfam" id="PF00494">
    <property type="entry name" value="SQS_PSY"/>
    <property type="match status" value="1"/>
</dbReference>
<dbReference type="GO" id="GO:0051996">
    <property type="term" value="F:squalene synthase [NAD(P)H] activity"/>
    <property type="evidence" value="ECO:0007669"/>
    <property type="project" value="UniProtKB-EC"/>
</dbReference>
<keyword evidence="2" id="KW-1185">Reference proteome</keyword>
<dbReference type="RefSeq" id="WP_319613985.1">
    <property type="nucleotide sequence ID" value="NZ_JAWXYB010000018.1"/>
</dbReference>
<reference evidence="1 2" key="1">
    <citation type="submission" date="2023-11" db="EMBL/GenBank/DDBJ databases">
        <title>MicrobeMod: A computational toolkit for identifying prokaryotic methylation and restriction-modification with nanopore sequencing.</title>
        <authorList>
            <person name="Crits-Christoph A."/>
            <person name="Kang S.C."/>
            <person name="Lee H."/>
            <person name="Ostrov N."/>
        </authorList>
    </citation>
    <scope>NUCLEOTIDE SEQUENCE [LARGE SCALE GENOMIC DNA]</scope>
    <source>
        <strain evidence="1 2">DSMZ 700</strain>
    </source>
</reference>
<dbReference type="SFLD" id="SFLDG01018">
    <property type="entry name" value="Squalene/Phytoene_Synthase_Lik"/>
    <property type="match status" value="1"/>
</dbReference>
<dbReference type="SFLD" id="SFLDS00005">
    <property type="entry name" value="Isoprenoid_Synthase_Type_I"/>
    <property type="match status" value="1"/>
</dbReference>
<dbReference type="EC" id="2.5.1.21" evidence="1"/>